<dbReference type="Gene3D" id="1.10.3810.10">
    <property type="entry name" value="Biosynthetic peptidoglycan transglycosylase-like"/>
    <property type="match status" value="1"/>
</dbReference>
<accession>A0ABV5ZTA8</accession>
<feature type="transmembrane region" description="Helical" evidence="10">
    <location>
        <begin position="35"/>
        <end position="62"/>
    </location>
</feature>
<reference evidence="12 13" key="1">
    <citation type="submission" date="2024-09" db="EMBL/GenBank/DDBJ databases">
        <authorList>
            <person name="Sun Q."/>
            <person name="Mori K."/>
        </authorList>
    </citation>
    <scope>NUCLEOTIDE SEQUENCE [LARGE SCALE GENOMIC DNA]</scope>
    <source>
        <strain evidence="12 13">TBRC 7907</strain>
    </source>
</reference>
<evidence type="ECO:0000313" key="13">
    <source>
        <dbReference type="Proteomes" id="UP001589693"/>
    </source>
</evidence>
<keyword evidence="10" id="KW-0812">Transmembrane</keyword>
<comment type="catalytic activity">
    <reaction evidence="7">
        <text>Preferential cleavage: (Ac)2-L-Lys-D-Ala-|-D-Ala. Also transpeptidation of peptidyl-alanyl moieties that are N-acyl substituents of D-alanine.</text>
        <dbReference type="EC" id="3.4.16.4"/>
    </reaction>
</comment>
<dbReference type="InterPro" id="IPR050396">
    <property type="entry name" value="Glycosyltr_51/Transpeptidase"/>
</dbReference>
<keyword evidence="13" id="KW-1185">Reference proteome</keyword>
<protein>
    <submittedName>
        <fullName evidence="12">Penicillin-binding protein</fullName>
    </submittedName>
</protein>
<feature type="domain" description="PASTA" evidence="11">
    <location>
        <begin position="737"/>
        <end position="798"/>
    </location>
</feature>
<keyword evidence="10" id="KW-0472">Membrane</keyword>
<dbReference type="SUPFAM" id="SSF56601">
    <property type="entry name" value="beta-lactamase/transpeptidase-like"/>
    <property type="match status" value="1"/>
</dbReference>
<sequence length="845" mass="89527">MRDRVSIRVSNKLDITNLTWDDEPVRRPGKSPLKLLALCVLAGVLVAAVLFPFVGGAGLVAVRASDTVDTTAAELVRKDPPLLTTMLDTNGKPLAHVYDQYRVLVPADRIAVTIKAAIVAIEDHRFYEHEGVDLVAIGRALITNSLQGKVSQGGSTLTQQYVKNYLTHIAAETKLEQTKAREQSAARKLRELRTALQLERLLSKDEILARYLNTVPFGQNSYGIAAAAQTYFGVAQETLTVAQAALLAGIVNEPSGLNPYRFPERALARRNVVIDEMAKQHRIPPEMAEVEKRAPLGLAPETARPPNGCIGTGDAGYFCDYVLKYLGSAGLSREELRRGGYTIKTTLDRDALTKAKTAVDAQVPPDTEHAANAMAIVKPGKDKHRVVALAANRVYGLDRDRHETTLGLPYAMQNLGAGSIYKIFTAAAALEKGGGINDSLPVPGSYTSTVFLGGSASCPMGAEGLRKYCVQNAGEYPERLSLQDALATSPNTTFVHLLERVGVSSAVDMAQRLGLRSLATVRAGEDPKKRPIGKFFSEQNYGSFTLGPTPTSTLELANVGATLASAGTWCPPSPVEEVLDRHGRRVPVREQQCAQVVEPGLANAMTVGLSKDSVSGTAAVAAKAYGWDRPMAGKTGTTQEHKSSGFLGYTPQLSAAVFTFDDSPAPTTLCDPGGSLPPRPCSGGRYIYGGKYPARTWFHAMNGADGQPGIMTAMEPAELPALEDRYADGEERDTGARVEQDRAPGVTGLGVTDARERLEKAGYTVRIVTRASQKAKGTVIGQSGGAAAGAVVTLQVSSGVTVAAPGTGTPAAPGTPSPTSKPRPRPSAATQPPTTTGPKPTRTSG</sequence>
<dbReference type="Proteomes" id="UP001589693">
    <property type="component" value="Unassembled WGS sequence"/>
</dbReference>
<dbReference type="PROSITE" id="PS51178">
    <property type="entry name" value="PASTA"/>
    <property type="match status" value="1"/>
</dbReference>
<feature type="compositionally biased region" description="Low complexity" evidence="9">
    <location>
        <begin position="822"/>
        <end position="845"/>
    </location>
</feature>
<dbReference type="Pfam" id="PF00912">
    <property type="entry name" value="Transgly"/>
    <property type="match status" value="1"/>
</dbReference>
<comment type="caution">
    <text evidence="12">The sequence shown here is derived from an EMBL/GenBank/DDBJ whole genome shotgun (WGS) entry which is preliminary data.</text>
</comment>
<evidence type="ECO:0000256" key="10">
    <source>
        <dbReference type="SAM" id="Phobius"/>
    </source>
</evidence>
<evidence type="ECO:0000256" key="3">
    <source>
        <dbReference type="ARBA" id="ARBA00022676"/>
    </source>
</evidence>
<dbReference type="Pfam" id="PF03793">
    <property type="entry name" value="PASTA"/>
    <property type="match status" value="1"/>
</dbReference>
<evidence type="ECO:0000256" key="8">
    <source>
        <dbReference type="ARBA" id="ARBA00049902"/>
    </source>
</evidence>
<keyword evidence="2" id="KW-0645">Protease</keyword>
<feature type="compositionally biased region" description="Low complexity" evidence="9">
    <location>
        <begin position="801"/>
        <end position="812"/>
    </location>
</feature>
<dbReference type="CDD" id="cd06577">
    <property type="entry name" value="PASTA_pknB"/>
    <property type="match status" value="1"/>
</dbReference>
<evidence type="ECO:0000256" key="1">
    <source>
        <dbReference type="ARBA" id="ARBA00022645"/>
    </source>
</evidence>
<keyword evidence="6" id="KW-0511">Multifunctional enzyme</keyword>
<name>A0ABV5ZTA8_9PSEU</name>
<dbReference type="InterPro" id="IPR012338">
    <property type="entry name" value="Beta-lactam/transpept-like"/>
</dbReference>
<dbReference type="PANTHER" id="PTHR32282">
    <property type="entry name" value="BINDING PROTEIN TRANSPEPTIDASE, PUTATIVE-RELATED"/>
    <property type="match status" value="1"/>
</dbReference>
<evidence type="ECO:0000256" key="5">
    <source>
        <dbReference type="ARBA" id="ARBA00022801"/>
    </source>
</evidence>
<evidence type="ECO:0000256" key="7">
    <source>
        <dbReference type="ARBA" id="ARBA00034000"/>
    </source>
</evidence>
<dbReference type="InterPro" id="IPR023346">
    <property type="entry name" value="Lysozyme-like_dom_sf"/>
</dbReference>
<dbReference type="Gene3D" id="3.40.710.10">
    <property type="entry name" value="DD-peptidase/beta-lactamase superfamily"/>
    <property type="match status" value="1"/>
</dbReference>
<dbReference type="EMBL" id="JBHLZU010000007">
    <property type="protein sequence ID" value="MFB9904119.1"/>
    <property type="molecule type" value="Genomic_DNA"/>
</dbReference>
<dbReference type="SUPFAM" id="SSF53955">
    <property type="entry name" value="Lysozyme-like"/>
    <property type="match status" value="1"/>
</dbReference>
<organism evidence="12 13">
    <name type="scientific">Allokutzneria oryzae</name>
    <dbReference type="NCBI Taxonomy" id="1378989"/>
    <lineage>
        <taxon>Bacteria</taxon>
        <taxon>Bacillati</taxon>
        <taxon>Actinomycetota</taxon>
        <taxon>Actinomycetes</taxon>
        <taxon>Pseudonocardiales</taxon>
        <taxon>Pseudonocardiaceae</taxon>
        <taxon>Allokutzneria</taxon>
    </lineage>
</organism>
<keyword evidence="1" id="KW-0121">Carboxypeptidase</keyword>
<dbReference type="RefSeq" id="WP_377851281.1">
    <property type="nucleotide sequence ID" value="NZ_JBHLZU010000007.1"/>
</dbReference>
<keyword evidence="10" id="KW-1133">Transmembrane helix</keyword>
<evidence type="ECO:0000256" key="2">
    <source>
        <dbReference type="ARBA" id="ARBA00022670"/>
    </source>
</evidence>
<dbReference type="InterPro" id="IPR036950">
    <property type="entry name" value="PBP_transglycosylase"/>
</dbReference>
<evidence type="ECO:0000256" key="4">
    <source>
        <dbReference type="ARBA" id="ARBA00022679"/>
    </source>
</evidence>
<dbReference type="InterPro" id="IPR005543">
    <property type="entry name" value="PASTA_dom"/>
</dbReference>
<evidence type="ECO:0000256" key="9">
    <source>
        <dbReference type="SAM" id="MobiDB-lite"/>
    </source>
</evidence>
<dbReference type="Pfam" id="PF00905">
    <property type="entry name" value="Transpeptidase"/>
    <property type="match status" value="1"/>
</dbReference>
<keyword evidence="3" id="KW-0328">Glycosyltransferase</keyword>
<comment type="catalytic activity">
    <reaction evidence="8">
        <text>[GlcNAc-(1-&gt;4)-Mur2Ac(oyl-L-Ala-gamma-D-Glu-L-Lys-D-Ala-D-Ala)](n)-di-trans,octa-cis-undecaprenyl diphosphate + beta-D-GlcNAc-(1-&gt;4)-Mur2Ac(oyl-L-Ala-gamma-D-Glu-L-Lys-D-Ala-D-Ala)-di-trans,octa-cis-undecaprenyl diphosphate = [GlcNAc-(1-&gt;4)-Mur2Ac(oyl-L-Ala-gamma-D-Glu-L-Lys-D-Ala-D-Ala)](n+1)-di-trans,octa-cis-undecaprenyl diphosphate + di-trans,octa-cis-undecaprenyl diphosphate + H(+)</text>
        <dbReference type="Rhea" id="RHEA:23708"/>
        <dbReference type="Rhea" id="RHEA-COMP:9602"/>
        <dbReference type="Rhea" id="RHEA-COMP:9603"/>
        <dbReference type="ChEBI" id="CHEBI:15378"/>
        <dbReference type="ChEBI" id="CHEBI:58405"/>
        <dbReference type="ChEBI" id="CHEBI:60033"/>
        <dbReference type="ChEBI" id="CHEBI:78435"/>
        <dbReference type="EC" id="2.4.99.28"/>
    </reaction>
</comment>
<dbReference type="PANTHER" id="PTHR32282:SF33">
    <property type="entry name" value="PEPTIDOGLYCAN GLYCOSYLTRANSFERASE"/>
    <property type="match status" value="1"/>
</dbReference>
<gene>
    <name evidence="12" type="ORF">ACFFQA_09215</name>
</gene>
<keyword evidence="5" id="KW-0378">Hydrolase</keyword>
<dbReference type="InterPro" id="IPR001264">
    <property type="entry name" value="Glyco_trans_51"/>
</dbReference>
<evidence type="ECO:0000256" key="6">
    <source>
        <dbReference type="ARBA" id="ARBA00023268"/>
    </source>
</evidence>
<dbReference type="InterPro" id="IPR001460">
    <property type="entry name" value="PCN-bd_Tpept"/>
</dbReference>
<proteinExistence type="predicted"/>
<feature type="region of interest" description="Disordered" evidence="9">
    <location>
        <begin position="801"/>
        <end position="845"/>
    </location>
</feature>
<evidence type="ECO:0000313" key="12">
    <source>
        <dbReference type="EMBL" id="MFB9904119.1"/>
    </source>
</evidence>
<dbReference type="Gene3D" id="3.30.10.20">
    <property type="match status" value="1"/>
</dbReference>
<evidence type="ECO:0000259" key="11">
    <source>
        <dbReference type="PROSITE" id="PS51178"/>
    </source>
</evidence>
<keyword evidence="4" id="KW-0808">Transferase</keyword>